<evidence type="ECO:0000256" key="3">
    <source>
        <dbReference type="ARBA" id="ARBA00023004"/>
    </source>
</evidence>
<accession>S0ESG4</accession>
<evidence type="ECO:0000259" key="5">
    <source>
        <dbReference type="PROSITE" id="PS51007"/>
    </source>
</evidence>
<dbReference type="InParanoid" id="S0ESG4"/>
<evidence type="ECO:0000256" key="1">
    <source>
        <dbReference type="ARBA" id="ARBA00022617"/>
    </source>
</evidence>
<dbReference type="OrthoDB" id="9809720at2"/>
<proteinExistence type="predicted"/>
<evidence type="ECO:0000256" key="2">
    <source>
        <dbReference type="ARBA" id="ARBA00022723"/>
    </source>
</evidence>
<keyword evidence="1 4" id="KW-0349">Heme</keyword>
<dbReference type="PROSITE" id="PS51257">
    <property type="entry name" value="PROKAR_LIPOPROTEIN"/>
    <property type="match status" value="1"/>
</dbReference>
<evidence type="ECO:0000313" key="6">
    <source>
        <dbReference type="EMBL" id="CCW34144.1"/>
    </source>
</evidence>
<dbReference type="SUPFAM" id="SSF46626">
    <property type="entry name" value="Cytochrome c"/>
    <property type="match status" value="1"/>
</dbReference>
<dbReference type="Gene3D" id="1.10.760.10">
    <property type="entry name" value="Cytochrome c-like domain"/>
    <property type="match status" value="1"/>
</dbReference>
<dbReference type="GO" id="GO:0020037">
    <property type="term" value="F:heme binding"/>
    <property type="evidence" value="ECO:0007669"/>
    <property type="project" value="InterPro"/>
</dbReference>
<dbReference type="GO" id="GO:0009055">
    <property type="term" value="F:electron transfer activity"/>
    <property type="evidence" value="ECO:0007669"/>
    <property type="project" value="InterPro"/>
</dbReference>
<dbReference type="PANTHER" id="PTHR35008">
    <property type="entry name" value="BLL4482 PROTEIN-RELATED"/>
    <property type="match status" value="1"/>
</dbReference>
<reference evidence="7" key="1">
    <citation type="submission" date="2013-03" db="EMBL/GenBank/DDBJ databases">
        <title>Genome sequence of Chthonomonas calidirosea, the first sequenced genome from the Armatimonadetes phylum (formally candidate division OP10).</title>
        <authorList>
            <person name="Lee K.C.Y."/>
            <person name="Morgan X.C."/>
            <person name="Dunfield P.F."/>
            <person name="Tamas I."/>
            <person name="Houghton K.M."/>
            <person name="Vyssotski M."/>
            <person name="Ryan J.L.J."/>
            <person name="Lagutin K."/>
            <person name="McDonald I.R."/>
            <person name="Stott M.B."/>
        </authorList>
    </citation>
    <scope>NUCLEOTIDE SEQUENCE [LARGE SCALE GENOMIC DNA]</scope>
    <source>
        <strain evidence="7">DSM 23976 / ICMP 18418 / T49</strain>
    </source>
</reference>
<dbReference type="PATRIC" id="fig|1303518.3.peg.313"/>
<organism evidence="6 7">
    <name type="scientific">Chthonomonas calidirosea (strain DSM 23976 / ICMP 18418 / T49)</name>
    <dbReference type="NCBI Taxonomy" id="1303518"/>
    <lineage>
        <taxon>Bacteria</taxon>
        <taxon>Bacillati</taxon>
        <taxon>Armatimonadota</taxon>
        <taxon>Chthonomonadia</taxon>
        <taxon>Chthonomonadales</taxon>
        <taxon>Chthonomonadaceae</taxon>
        <taxon>Chthonomonas</taxon>
    </lineage>
</organism>
<keyword evidence="7" id="KW-1185">Reference proteome</keyword>
<dbReference type="AlphaFoldDB" id="S0ESG4"/>
<dbReference type="eggNOG" id="COG2010">
    <property type="taxonomic scope" value="Bacteria"/>
</dbReference>
<dbReference type="EMBL" id="HF951689">
    <property type="protein sequence ID" value="CCW34144.1"/>
    <property type="molecule type" value="Genomic_DNA"/>
</dbReference>
<dbReference type="HOGENOM" id="CLU_1243501_0_0_0"/>
<protein>
    <recommendedName>
        <fullName evidence="5">Cytochrome c domain-containing protein</fullName>
    </recommendedName>
</protein>
<name>S0ESG4_CHTCT</name>
<keyword evidence="2 4" id="KW-0479">Metal-binding</keyword>
<evidence type="ECO:0000313" key="7">
    <source>
        <dbReference type="Proteomes" id="UP000014227"/>
    </source>
</evidence>
<dbReference type="InterPro" id="IPR036909">
    <property type="entry name" value="Cyt_c-like_dom_sf"/>
</dbReference>
<dbReference type="RefSeq" id="WP_016481707.1">
    <property type="nucleotide sequence ID" value="NC_021487.1"/>
</dbReference>
<dbReference type="KEGG" id="ccz:CCALI_00307"/>
<dbReference type="GO" id="GO:0046872">
    <property type="term" value="F:metal ion binding"/>
    <property type="evidence" value="ECO:0007669"/>
    <property type="project" value="UniProtKB-KW"/>
</dbReference>
<dbReference type="InterPro" id="IPR051459">
    <property type="entry name" value="Cytochrome_c-type_DH"/>
</dbReference>
<dbReference type="STRING" id="454171.CP488_00850"/>
<dbReference type="InterPro" id="IPR009056">
    <property type="entry name" value="Cyt_c-like_dom"/>
</dbReference>
<keyword evidence="3 4" id="KW-0408">Iron</keyword>
<dbReference type="Proteomes" id="UP000014227">
    <property type="component" value="Chromosome I"/>
</dbReference>
<dbReference type="PANTHER" id="PTHR35008:SF4">
    <property type="entry name" value="BLL4482 PROTEIN"/>
    <property type="match status" value="1"/>
</dbReference>
<sequence>MKSARLHAALVGLPFWGPAIVGLLLAAGCGGSSSGGLPGGSTTLAQVTRGQYLVTSHGCTDCHNGGKDDPSDPQWLAGYTSSRPTAQFQIGPFTTYAANITPDTNTGLGNFTDRQIYNALKYGLDPMFTPDVVITSTTPGQGNFPSTPHYLAPPMPWPSFRHLSDDDLWSIVAYIHHGIKAVSNQVPASQGPPDFWASTYNPNAIGPATIPPYPSGNEQFQP</sequence>
<feature type="domain" description="Cytochrome c" evidence="5">
    <location>
        <begin position="45"/>
        <end position="179"/>
    </location>
</feature>
<evidence type="ECO:0000256" key="4">
    <source>
        <dbReference type="PROSITE-ProRule" id="PRU00433"/>
    </source>
</evidence>
<dbReference type="PROSITE" id="PS51007">
    <property type="entry name" value="CYTC"/>
    <property type="match status" value="1"/>
</dbReference>
<gene>
    <name evidence="6" type="ORF">CCALI_00307</name>
</gene>